<reference evidence="1" key="1">
    <citation type="submission" date="2020-04" db="EMBL/GenBank/DDBJ databases">
        <authorList>
            <person name="Chiriac C."/>
            <person name="Salcher M."/>
            <person name="Ghai R."/>
            <person name="Kavagutti S V."/>
        </authorList>
    </citation>
    <scope>NUCLEOTIDE SEQUENCE</scope>
</reference>
<sequence>MIFSPNRLDAIKSAFATRAAKLTRAQRHYLSNQDFIKAFIRPEHLPILKTTEEICGLIGNSSGVTTLLAIPDTEIKVRLYLSFYRSKAPIITPQYVTNGPLEPDNFGVQGVVTWLTERVRQGVLLGDAYEALSYLNSTCSDARAFRAVFPAIAVLVNDCARSDDPKDPMRKLAARIQNNQEVRTLPRLPREAMQRLIAASDLINATTLLEEQEVSTPKDHMICDLSGDVPIHRPSIIPGGGTIYKVL</sequence>
<proteinExistence type="predicted"/>
<evidence type="ECO:0000313" key="1">
    <source>
        <dbReference type="EMBL" id="CAB4124938.1"/>
    </source>
</evidence>
<gene>
    <name evidence="1" type="ORF">UFOVP55_41</name>
</gene>
<dbReference type="EMBL" id="LR796185">
    <property type="protein sequence ID" value="CAB4124938.1"/>
    <property type="molecule type" value="Genomic_DNA"/>
</dbReference>
<accession>A0A6J5KR89</accession>
<protein>
    <submittedName>
        <fullName evidence="1">Uncharacterized protein</fullName>
    </submittedName>
</protein>
<name>A0A6J5KR89_9CAUD</name>
<organism evidence="1">
    <name type="scientific">uncultured Caudovirales phage</name>
    <dbReference type="NCBI Taxonomy" id="2100421"/>
    <lineage>
        <taxon>Viruses</taxon>
        <taxon>Duplodnaviria</taxon>
        <taxon>Heunggongvirae</taxon>
        <taxon>Uroviricota</taxon>
        <taxon>Caudoviricetes</taxon>
        <taxon>Peduoviridae</taxon>
        <taxon>Maltschvirus</taxon>
        <taxon>Maltschvirus maltsch</taxon>
    </lineage>
</organism>